<feature type="chain" id="PRO_5036502240" evidence="3">
    <location>
        <begin position="22"/>
        <end position="989"/>
    </location>
</feature>
<evidence type="ECO:0000256" key="2">
    <source>
        <dbReference type="SAM" id="Phobius"/>
    </source>
</evidence>
<feature type="compositionally biased region" description="Basic and acidic residues" evidence="1">
    <location>
        <begin position="346"/>
        <end position="359"/>
    </location>
</feature>
<evidence type="ECO:0000313" key="4">
    <source>
        <dbReference type="EnsemblMetazoa" id="G28537.1:cds"/>
    </source>
</evidence>
<reference evidence="4" key="1">
    <citation type="submission" date="2022-08" db="UniProtKB">
        <authorList>
            <consortium name="EnsemblMetazoa"/>
        </authorList>
    </citation>
    <scope>IDENTIFICATION</scope>
    <source>
        <strain evidence="4">05x7-T-G4-1.051#20</strain>
    </source>
</reference>
<feature type="compositionally biased region" description="Low complexity" evidence="1">
    <location>
        <begin position="258"/>
        <end position="271"/>
    </location>
</feature>
<keyword evidence="2" id="KW-0472">Membrane</keyword>
<keyword evidence="2" id="KW-1133">Transmembrane helix</keyword>
<feature type="transmembrane region" description="Helical" evidence="2">
    <location>
        <begin position="157"/>
        <end position="184"/>
    </location>
</feature>
<evidence type="ECO:0000256" key="1">
    <source>
        <dbReference type="SAM" id="MobiDB-lite"/>
    </source>
</evidence>
<feature type="compositionally biased region" description="Basic and acidic residues" evidence="1">
    <location>
        <begin position="681"/>
        <end position="705"/>
    </location>
</feature>
<feature type="region of interest" description="Disordered" evidence="1">
    <location>
        <begin position="931"/>
        <end position="958"/>
    </location>
</feature>
<feature type="compositionally biased region" description="Polar residues" evidence="1">
    <location>
        <begin position="617"/>
        <end position="632"/>
    </location>
</feature>
<sequence length="989" mass="109397">MRLTFALTCLLLLWQPEFSLQQRTRNYQLEDYCFLPPESISLDEIVIIKAGGTVSPKPIGNQCKITVLTENKYDLQVSIRIINFRSCAVTLTLYATTNYIYTCDNYPQSSATMKISGTQVIVDLKKTDPTTMQYSFEISITPIKKPFSPDTTETQPVAAGLIIGVVCGVFFFIVVGAIFIACCYRRAQRMKRLAMYNSSNSKVPLEQLEGQTAANNYEYSPRAKTKLLPERQVSVDESREGGGGRRPQTLDLKARSQTSRSDVTDSSASSRPNNNVAYEHEDEDPYDVMDGDPKPPKSPFLSALQNNVKFQKSRQDNERAAEDRRNRLSGSSFGNRTPGESNSSIDSRDRVPAEKKLEKPLPTVPDNRHLTLAEKRKKMESFRRATRPESFTSDELDGSGEDNLNKSQGTSGSDSRSSKEAAPAPGKANTQHTLRPNRGQEKTKTTSKDKKVKGQRDNDVERAPDSPRSTRDTSQFQKLEDGLRGSKRSNKSPKMAAKGFGHRRNRSTDSRPNTPVSMMRDDDEESVRPLQRTTSRQSLYASRSSLYSRRRRKGSFTESVVSGSTFAHDDIDYYRRSRGHADYDDDGYVEPISRHENDRMFKSLGDLSGRRADKATRATQTLRETATQTGQDESVVMHSKRVVQRKRRSKSLSATGTQTTNKKGRSRSKSRTIGDDSDTGDELKNEKREKSKSRESVKDMSEKPKPKPKPKPRKSQSAVQSESEAPVKSQRKKSKSHDKSEKPKASEAVGATEMPQDVPTQPPPGTMMYAMGPDGQPYLVPYGLPPSYSTLPHQQPQVGMVSTQAPYLVNGQGQFTVAPPQQAVTTAGQIPVQGIVQAPTVPAKPRKSNWEMLCELTEKQKDGEAPLETGSVASSVFTNNIPTHQVVYPGGGVYPQNGQQQAPAIVMIPPNQSHPAHPFVTPSGAPYPSGMPLSVNLPSMGPTPAAHPSPSVGSDLSHNSSWDVLTRLTEQQNRLQQIQNGGAENESVV</sequence>
<evidence type="ECO:0000313" key="5">
    <source>
        <dbReference type="Proteomes" id="UP000005408"/>
    </source>
</evidence>
<feature type="compositionally biased region" description="Basic and acidic residues" evidence="1">
    <location>
        <begin position="313"/>
        <end position="326"/>
    </location>
</feature>
<protein>
    <submittedName>
        <fullName evidence="4">Uncharacterized protein</fullName>
    </submittedName>
</protein>
<dbReference type="Proteomes" id="UP000005408">
    <property type="component" value="Unassembled WGS sequence"/>
</dbReference>
<keyword evidence="2" id="KW-0812">Transmembrane</keyword>
<feature type="compositionally biased region" description="Polar residues" evidence="1">
    <location>
        <begin position="328"/>
        <end position="345"/>
    </location>
</feature>
<feature type="compositionally biased region" description="Low complexity" evidence="1">
    <location>
        <begin position="535"/>
        <end position="547"/>
    </location>
</feature>
<feature type="compositionally biased region" description="Basic and acidic residues" evidence="1">
    <location>
        <begin position="438"/>
        <end position="471"/>
    </location>
</feature>
<keyword evidence="3" id="KW-0732">Signal</keyword>
<name>A0A8W8LKR3_MAGGI</name>
<dbReference type="AlphaFoldDB" id="A0A8W8LKR3"/>
<feature type="signal peptide" evidence="3">
    <location>
        <begin position="1"/>
        <end position="21"/>
    </location>
</feature>
<dbReference type="OMA" id="NVAYEHE"/>
<feature type="compositionally biased region" description="Basic and acidic residues" evidence="1">
    <location>
        <begin position="227"/>
        <end position="243"/>
    </location>
</feature>
<feature type="region of interest" description="Disordered" evidence="1">
    <location>
        <begin position="603"/>
        <end position="766"/>
    </location>
</feature>
<dbReference type="EnsemblMetazoa" id="G28537.1">
    <property type="protein sequence ID" value="G28537.1:cds"/>
    <property type="gene ID" value="G28537"/>
</dbReference>
<proteinExistence type="predicted"/>
<feature type="region of interest" description="Disordered" evidence="1">
    <location>
        <begin position="219"/>
        <end position="558"/>
    </location>
</feature>
<organism evidence="4 5">
    <name type="scientific">Magallana gigas</name>
    <name type="common">Pacific oyster</name>
    <name type="synonym">Crassostrea gigas</name>
    <dbReference type="NCBI Taxonomy" id="29159"/>
    <lineage>
        <taxon>Eukaryota</taxon>
        <taxon>Metazoa</taxon>
        <taxon>Spiralia</taxon>
        <taxon>Lophotrochozoa</taxon>
        <taxon>Mollusca</taxon>
        <taxon>Bivalvia</taxon>
        <taxon>Autobranchia</taxon>
        <taxon>Pteriomorphia</taxon>
        <taxon>Ostreida</taxon>
        <taxon>Ostreoidea</taxon>
        <taxon>Ostreidae</taxon>
        <taxon>Magallana</taxon>
    </lineage>
</organism>
<keyword evidence="5" id="KW-1185">Reference proteome</keyword>
<feature type="compositionally biased region" description="Acidic residues" evidence="1">
    <location>
        <begin position="280"/>
        <end position="290"/>
    </location>
</feature>
<feature type="compositionally biased region" description="Basic residues" evidence="1">
    <location>
        <begin position="638"/>
        <end position="650"/>
    </location>
</feature>
<dbReference type="OrthoDB" id="6115887at2759"/>
<feature type="compositionally biased region" description="Basic and acidic residues" evidence="1">
    <location>
        <begin position="366"/>
        <end position="387"/>
    </location>
</feature>
<evidence type="ECO:0000256" key="3">
    <source>
        <dbReference type="SAM" id="SignalP"/>
    </source>
</evidence>
<accession>A0A8W8LKR3</accession>